<comment type="caution">
    <text evidence="1">The sequence shown here is derived from an EMBL/GenBank/DDBJ whole genome shotgun (WGS) entry which is preliminary data.</text>
</comment>
<dbReference type="GeneID" id="83197652"/>
<dbReference type="AlphaFoldDB" id="A0A9W9TY92"/>
<name>A0A9W9TY92_9EURO</name>
<reference evidence="1" key="2">
    <citation type="journal article" date="2023" name="IMA Fungus">
        <title>Comparative genomic study of the Penicillium genus elucidates a diverse pangenome and 15 lateral gene transfer events.</title>
        <authorList>
            <person name="Petersen C."/>
            <person name="Sorensen T."/>
            <person name="Nielsen M.R."/>
            <person name="Sondergaard T.E."/>
            <person name="Sorensen J.L."/>
            <person name="Fitzpatrick D.A."/>
            <person name="Frisvad J.C."/>
            <person name="Nielsen K.L."/>
        </authorList>
    </citation>
    <scope>NUCLEOTIDE SEQUENCE</scope>
    <source>
        <strain evidence="1">IBT 19713</strain>
    </source>
</reference>
<dbReference type="RefSeq" id="XP_058333490.1">
    <property type="nucleotide sequence ID" value="XM_058470349.1"/>
</dbReference>
<reference evidence="1" key="1">
    <citation type="submission" date="2022-11" db="EMBL/GenBank/DDBJ databases">
        <authorList>
            <person name="Petersen C."/>
        </authorList>
    </citation>
    <scope>NUCLEOTIDE SEQUENCE</scope>
    <source>
        <strain evidence="1">IBT 19713</strain>
    </source>
</reference>
<protein>
    <submittedName>
        <fullName evidence="1">Uncharacterized protein</fullName>
    </submittedName>
</protein>
<evidence type="ECO:0000313" key="1">
    <source>
        <dbReference type="EMBL" id="KAJ5246069.1"/>
    </source>
</evidence>
<sequence>MANSKLYVVFYRPREGNYQDWALYVDDDDVPMIFEVIGQHPNFKRNVVKAKAAKSKSFLGKEYLGVISKADVQRIENVALTIPVDNETVEWDCQNYVLDILDKLEEDFILKEDDEDYREARSDSIG</sequence>
<proteinExistence type="predicted"/>
<evidence type="ECO:0000313" key="2">
    <source>
        <dbReference type="Proteomes" id="UP001150941"/>
    </source>
</evidence>
<dbReference type="EMBL" id="JAPQKS010000002">
    <property type="protein sequence ID" value="KAJ5246069.1"/>
    <property type="molecule type" value="Genomic_DNA"/>
</dbReference>
<dbReference type="Proteomes" id="UP001150941">
    <property type="component" value="Unassembled WGS sequence"/>
</dbReference>
<dbReference type="InterPro" id="IPR046670">
    <property type="entry name" value="DUF6540"/>
</dbReference>
<gene>
    <name evidence="1" type="ORF">N7468_001052</name>
</gene>
<keyword evidence="2" id="KW-1185">Reference proteome</keyword>
<organism evidence="1 2">
    <name type="scientific">Penicillium chermesinum</name>
    <dbReference type="NCBI Taxonomy" id="63820"/>
    <lineage>
        <taxon>Eukaryota</taxon>
        <taxon>Fungi</taxon>
        <taxon>Dikarya</taxon>
        <taxon>Ascomycota</taxon>
        <taxon>Pezizomycotina</taxon>
        <taxon>Eurotiomycetes</taxon>
        <taxon>Eurotiomycetidae</taxon>
        <taxon>Eurotiales</taxon>
        <taxon>Aspergillaceae</taxon>
        <taxon>Penicillium</taxon>
    </lineage>
</organism>
<accession>A0A9W9TY92</accession>
<dbReference type="OrthoDB" id="37659at2759"/>
<dbReference type="Pfam" id="PF20174">
    <property type="entry name" value="DUF6540"/>
    <property type="match status" value="1"/>
</dbReference>